<keyword evidence="2" id="KW-0472">Membrane</keyword>
<keyword evidence="5" id="KW-1185">Reference proteome</keyword>
<feature type="compositionally biased region" description="Acidic residues" evidence="1">
    <location>
        <begin position="121"/>
        <end position="130"/>
    </location>
</feature>
<feature type="transmembrane region" description="Helical" evidence="2">
    <location>
        <begin position="154"/>
        <end position="171"/>
    </location>
</feature>
<dbReference type="InterPro" id="IPR000313">
    <property type="entry name" value="PWWP_dom"/>
</dbReference>
<reference evidence="4" key="2">
    <citation type="submission" date="2025-09" db="UniProtKB">
        <authorList>
            <consortium name="Ensembl"/>
        </authorList>
    </citation>
    <scope>IDENTIFICATION</scope>
</reference>
<gene>
    <name evidence="4" type="primary">HDGFL3</name>
</gene>
<feature type="region of interest" description="Disordered" evidence="1">
    <location>
        <begin position="102"/>
        <end position="146"/>
    </location>
</feature>
<dbReference type="Gene3D" id="2.30.30.140">
    <property type="match status" value="1"/>
</dbReference>
<dbReference type="Proteomes" id="UP000694391">
    <property type="component" value="Unplaced"/>
</dbReference>
<proteinExistence type="predicted"/>
<dbReference type="Pfam" id="PF00855">
    <property type="entry name" value="PWWP"/>
    <property type="match status" value="1"/>
</dbReference>
<accession>A0A8C0KU20</accession>
<evidence type="ECO:0000259" key="3">
    <source>
        <dbReference type="PROSITE" id="PS50812"/>
    </source>
</evidence>
<feature type="compositionally biased region" description="Basic residues" evidence="1">
    <location>
        <begin position="135"/>
        <end position="146"/>
    </location>
</feature>
<evidence type="ECO:0000313" key="4">
    <source>
        <dbReference type="Ensembl" id="ENSCAFP00020020020.1"/>
    </source>
</evidence>
<sequence>MARPRPREYKAGDLVFAKMKGYPHWPARIDELPEGAVKPPANKYPIFFFGTHETAFLGPKDLFPYKEYKDKFGKSNKRKGFNEGLWEIENNPGVKFTGYQAIQQQSSSETEGEGGNTADASSEEEGDRVEEDGKGKRKNEKAGSKRKKSYTSKVTRTFSIIINVICIFIKALDYSLIIHWAHRSILALGTSAFRDRKIISKGTGWITLDVKAMQGWSGTEDTTSQLEKDCSFVKGTRVVGMSPTRTSK</sequence>
<feature type="domain" description="PWWP" evidence="3">
    <location>
        <begin position="11"/>
        <end position="68"/>
    </location>
</feature>
<evidence type="ECO:0000313" key="5">
    <source>
        <dbReference type="Proteomes" id="UP000694391"/>
    </source>
</evidence>
<dbReference type="GO" id="GO:0008017">
    <property type="term" value="F:microtubule binding"/>
    <property type="evidence" value="ECO:0007669"/>
    <property type="project" value="Ensembl"/>
</dbReference>
<dbReference type="GO" id="GO:0005654">
    <property type="term" value="C:nucleoplasm"/>
    <property type="evidence" value="ECO:0007669"/>
    <property type="project" value="Ensembl"/>
</dbReference>
<dbReference type="GO" id="GO:0007026">
    <property type="term" value="P:negative regulation of microtubule depolymerization"/>
    <property type="evidence" value="ECO:0007669"/>
    <property type="project" value="Ensembl"/>
</dbReference>
<dbReference type="SUPFAM" id="SSF63748">
    <property type="entry name" value="Tudor/PWWP/MBT"/>
    <property type="match status" value="1"/>
</dbReference>
<dbReference type="CDD" id="cd20150">
    <property type="entry name" value="PWWP_HDGFL3"/>
    <property type="match status" value="1"/>
</dbReference>
<name>A0A8C0KU20_CANLU</name>
<evidence type="ECO:0000256" key="2">
    <source>
        <dbReference type="SAM" id="Phobius"/>
    </source>
</evidence>
<dbReference type="GO" id="GO:0005829">
    <property type="term" value="C:cytosol"/>
    <property type="evidence" value="ECO:0007669"/>
    <property type="project" value="Ensembl"/>
</dbReference>
<keyword evidence="2" id="KW-0812">Transmembrane</keyword>
<keyword evidence="2" id="KW-1133">Transmembrane helix</keyword>
<dbReference type="GO" id="GO:0046785">
    <property type="term" value="P:microtubule polymerization"/>
    <property type="evidence" value="ECO:0007669"/>
    <property type="project" value="Ensembl"/>
</dbReference>
<reference evidence="4" key="1">
    <citation type="submission" date="2025-08" db="UniProtKB">
        <authorList>
            <consortium name="Ensembl"/>
        </authorList>
    </citation>
    <scope>IDENTIFICATION</scope>
</reference>
<dbReference type="PANTHER" id="PTHR12550:SF82">
    <property type="entry name" value="HDGF LIKE 3"/>
    <property type="match status" value="1"/>
</dbReference>
<protein>
    <submittedName>
        <fullName evidence="4">HDGF like 3</fullName>
    </submittedName>
</protein>
<dbReference type="PROSITE" id="PS50812">
    <property type="entry name" value="PWWP"/>
    <property type="match status" value="1"/>
</dbReference>
<evidence type="ECO:0000256" key="1">
    <source>
        <dbReference type="SAM" id="MobiDB-lite"/>
    </source>
</evidence>
<dbReference type="GO" id="GO:0031175">
    <property type="term" value="P:neuron projection development"/>
    <property type="evidence" value="ECO:0007669"/>
    <property type="project" value="Ensembl"/>
</dbReference>
<dbReference type="SMART" id="SM00293">
    <property type="entry name" value="PWWP"/>
    <property type="match status" value="1"/>
</dbReference>
<organism evidence="4 5">
    <name type="scientific">Canis lupus dingo</name>
    <name type="common">dingo</name>
    <dbReference type="NCBI Taxonomy" id="286419"/>
    <lineage>
        <taxon>Eukaryota</taxon>
        <taxon>Metazoa</taxon>
        <taxon>Chordata</taxon>
        <taxon>Craniata</taxon>
        <taxon>Vertebrata</taxon>
        <taxon>Euteleostomi</taxon>
        <taxon>Mammalia</taxon>
        <taxon>Eutheria</taxon>
        <taxon>Laurasiatheria</taxon>
        <taxon>Carnivora</taxon>
        <taxon>Caniformia</taxon>
        <taxon>Canidae</taxon>
        <taxon>Canis</taxon>
    </lineage>
</organism>
<dbReference type="FunFam" id="2.30.30.140:FF:000017">
    <property type="entry name" value="hepatoma-derived growth factor isoform X1"/>
    <property type="match status" value="1"/>
</dbReference>
<dbReference type="Ensembl" id="ENSCAFT00020023173.1">
    <property type="protein sequence ID" value="ENSCAFP00020020020.1"/>
    <property type="gene ID" value="ENSCAFG00020015896.1"/>
</dbReference>
<dbReference type="GeneTree" id="ENSGT00940000153942"/>
<dbReference type="AlphaFoldDB" id="A0A8C0KU20"/>
<dbReference type="PANTHER" id="PTHR12550">
    <property type="entry name" value="HEPATOMA-DERIVED GROWTH FACTOR-RELATED"/>
    <property type="match status" value="1"/>
</dbReference>